<dbReference type="GO" id="GO:0061630">
    <property type="term" value="F:ubiquitin protein ligase activity"/>
    <property type="evidence" value="ECO:0007669"/>
    <property type="project" value="UniProtKB-EC"/>
</dbReference>
<organism evidence="6 7">
    <name type="scientific">Prunus yedoensis var. nudiflora</name>
    <dbReference type="NCBI Taxonomy" id="2094558"/>
    <lineage>
        <taxon>Eukaryota</taxon>
        <taxon>Viridiplantae</taxon>
        <taxon>Streptophyta</taxon>
        <taxon>Embryophyta</taxon>
        <taxon>Tracheophyta</taxon>
        <taxon>Spermatophyta</taxon>
        <taxon>Magnoliopsida</taxon>
        <taxon>eudicotyledons</taxon>
        <taxon>Gunneridae</taxon>
        <taxon>Pentapetalae</taxon>
        <taxon>rosids</taxon>
        <taxon>fabids</taxon>
        <taxon>Rosales</taxon>
        <taxon>Rosaceae</taxon>
        <taxon>Amygdaloideae</taxon>
        <taxon>Amygdaleae</taxon>
        <taxon>Prunus</taxon>
    </lineage>
</organism>
<evidence type="ECO:0000313" key="7">
    <source>
        <dbReference type="Proteomes" id="UP000250321"/>
    </source>
</evidence>
<evidence type="ECO:0000256" key="2">
    <source>
        <dbReference type="ARBA" id="ARBA00004906"/>
    </source>
</evidence>
<sequence>MAESWHGNYDTGSQSDDSYKFERLHIEPIYDAFFCPLTKQVMRDPVTLENGQTFEREAIEKWFRECKESGRKLACPLTLKELKTADLKPSIALRNTIEEWNSRNDAAQLDMARKSLNPSSSESEVLLALKYVQQICQKSRSNKYVARNAGLIPMIVDMLKNGSRKVRCKALETLKTVVEEDSDNKEILADGDTVRTIVKFLSTSNPKRGRKLSLCSILMLVGMTTSKSDNILTVDNAEKTLENLEKCENNVRQMAENDFAHHVAKSNVAKQPMLLA</sequence>
<dbReference type="InterPro" id="IPR052608">
    <property type="entry name" value="U-box_domain_protein"/>
</dbReference>
<evidence type="ECO:0000256" key="4">
    <source>
        <dbReference type="ARBA" id="ARBA00022679"/>
    </source>
</evidence>
<comment type="caution">
    <text evidence="6">The sequence shown here is derived from an EMBL/GenBank/DDBJ whole genome shotgun (WGS) entry which is preliminary data.</text>
</comment>
<dbReference type="EMBL" id="PJQY01001047">
    <property type="protein sequence ID" value="PQQ05722.1"/>
    <property type="molecule type" value="Genomic_DNA"/>
</dbReference>
<dbReference type="EC" id="2.3.2.27" evidence="3"/>
<dbReference type="Gene3D" id="3.30.40.10">
    <property type="entry name" value="Zinc/RING finger domain, C3HC4 (zinc finger)"/>
    <property type="match status" value="1"/>
</dbReference>
<dbReference type="SUPFAM" id="SSF48371">
    <property type="entry name" value="ARM repeat"/>
    <property type="match status" value="1"/>
</dbReference>
<dbReference type="AlphaFoldDB" id="A0A314YE82"/>
<dbReference type="SMART" id="SM00504">
    <property type="entry name" value="Ubox"/>
    <property type="match status" value="1"/>
</dbReference>
<keyword evidence="4" id="KW-0808">Transferase</keyword>
<dbReference type="InterPro" id="IPR016024">
    <property type="entry name" value="ARM-type_fold"/>
</dbReference>
<feature type="domain" description="U-box" evidence="5">
    <location>
        <begin position="28"/>
        <end position="107"/>
    </location>
</feature>
<evidence type="ECO:0000256" key="1">
    <source>
        <dbReference type="ARBA" id="ARBA00000900"/>
    </source>
</evidence>
<evidence type="ECO:0000259" key="5">
    <source>
        <dbReference type="PROSITE" id="PS51698"/>
    </source>
</evidence>
<dbReference type="PANTHER" id="PTHR45958:SF6">
    <property type="entry name" value="U-BOX DOMAIN-CONTAINING PROTEIN 43"/>
    <property type="match status" value="1"/>
</dbReference>
<dbReference type="UniPathway" id="UPA00143"/>
<dbReference type="SUPFAM" id="SSF57850">
    <property type="entry name" value="RING/U-box"/>
    <property type="match status" value="1"/>
</dbReference>
<dbReference type="PROSITE" id="PS51698">
    <property type="entry name" value="U_BOX"/>
    <property type="match status" value="1"/>
</dbReference>
<dbReference type="InterPro" id="IPR045210">
    <property type="entry name" value="RING-Ubox_PUB"/>
</dbReference>
<evidence type="ECO:0000313" key="6">
    <source>
        <dbReference type="EMBL" id="PQQ05722.1"/>
    </source>
</evidence>
<dbReference type="Pfam" id="PF04564">
    <property type="entry name" value="U-box"/>
    <property type="match status" value="1"/>
</dbReference>
<dbReference type="InterPro" id="IPR003613">
    <property type="entry name" value="Ubox_domain"/>
</dbReference>
<dbReference type="CDD" id="cd16664">
    <property type="entry name" value="RING-Ubox_PUB"/>
    <property type="match status" value="1"/>
</dbReference>
<dbReference type="GO" id="GO:0016567">
    <property type="term" value="P:protein ubiquitination"/>
    <property type="evidence" value="ECO:0007669"/>
    <property type="project" value="UniProtKB-UniPathway"/>
</dbReference>
<comment type="pathway">
    <text evidence="2">Protein modification; protein ubiquitination.</text>
</comment>
<comment type="catalytic activity">
    <reaction evidence="1">
        <text>S-ubiquitinyl-[E2 ubiquitin-conjugating enzyme]-L-cysteine + [acceptor protein]-L-lysine = [E2 ubiquitin-conjugating enzyme]-L-cysteine + N(6)-ubiquitinyl-[acceptor protein]-L-lysine.</text>
        <dbReference type="EC" id="2.3.2.27"/>
    </reaction>
</comment>
<evidence type="ECO:0000256" key="3">
    <source>
        <dbReference type="ARBA" id="ARBA00012483"/>
    </source>
</evidence>
<dbReference type="InterPro" id="IPR013083">
    <property type="entry name" value="Znf_RING/FYVE/PHD"/>
</dbReference>
<dbReference type="Proteomes" id="UP000250321">
    <property type="component" value="Unassembled WGS sequence"/>
</dbReference>
<dbReference type="PANTHER" id="PTHR45958">
    <property type="entry name" value="RING-TYPE E3 UBIQUITIN TRANSFERASE"/>
    <property type="match status" value="1"/>
</dbReference>
<dbReference type="Gene3D" id="1.25.10.10">
    <property type="entry name" value="Leucine-rich Repeat Variant"/>
    <property type="match status" value="1"/>
</dbReference>
<accession>A0A314YE82</accession>
<proteinExistence type="predicted"/>
<protein>
    <recommendedName>
        <fullName evidence="3">RING-type E3 ubiquitin transferase</fullName>
        <ecNumber evidence="3">2.3.2.27</ecNumber>
    </recommendedName>
</protein>
<keyword evidence="7" id="KW-1185">Reference proteome</keyword>
<reference evidence="6 7" key="1">
    <citation type="submission" date="2018-02" db="EMBL/GenBank/DDBJ databases">
        <title>Draft genome of wild Prunus yedoensis var. nudiflora.</title>
        <authorList>
            <person name="Baek S."/>
            <person name="Kim J.-H."/>
            <person name="Choi K."/>
            <person name="Kim G.-B."/>
            <person name="Cho A."/>
            <person name="Jang H."/>
            <person name="Shin C.-H."/>
            <person name="Yu H.-J."/>
            <person name="Mun J.-H."/>
        </authorList>
    </citation>
    <scope>NUCLEOTIDE SEQUENCE [LARGE SCALE GENOMIC DNA]</scope>
    <source>
        <strain evidence="7">cv. Jeju island</strain>
        <tissue evidence="6">Leaf</tissue>
    </source>
</reference>
<dbReference type="OrthoDB" id="1710819at2759"/>
<gene>
    <name evidence="6" type="ORF">Pyn_04196</name>
</gene>
<name>A0A314YE82_PRUYE</name>
<dbReference type="InterPro" id="IPR011989">
    <property type="entry name" value="ARM-like"/>
</dbReference>